<feature type="domain" description="N-acetyltransferase" evidence="1">
    <location>
        <begin position="2"/>
        <end position="169"/>
    </location>
</feature>
<comment type="caution">
    <text evidence="2">The sequence shown here is derived from an EMBL/GenBank/DDBJ whole genome shotgun (WGS) entry which is preliminary data.</text>
</comment>
<dbReference type="InterPro" id="IPR000182">
    <property type="entry name" value="GNAT_dom"/>
</dbReference>
<evidence type="ECO:0000259" key="1">
    <source>
        <dbReference type="PROSITE" id="PS51186"/>
    </source>
</evidence>
<dbReference type="GO" id="GO:0016746">
    <property type="term" value="F:acyltransferase activity"/>
    <property type="evidence" value="ECO:0007669"/>
    <property type="project" value="UniProtKB-KW"/>
</dbReference>
<dbReference type="Gene3D" id="3.40.630.30">
    <property type="match status" value="2"/>
</dbReference>
<sequence length="296" mass="34407">MIHIKRAEKQSETEIARFIARVNKLKNHHIGYCGTDEEEILHYLKEEMTDIPFQDCFLLAYEDDSLIGVIGFEADLDNHHGEIWGPLITHDDWQGIAKNMWNDLIKMIPSEMDSVSLFVNKLNVNVNEFSRALSCAFNEKTDRHTILLYQKEVNGVPEKVPFITEITETEYSTMIKIHDIAFPKGYYDGEKIVQRMNDDNRVFVYKENDTVIGYIYVESQPLFGEGSIEFFAVNEGWRGRGIGKKLLQHALHWLLSKDFIEEIRLTVNSENSQAIHLYQAVGFTVENELNFYEVKF</sequence>
<accession>A0ABW0LKS4</accession>
<reference evidence="3" key="1">
    <citation type="journal article" date="2019" name="Int. J. Syst. Evol. Microbiol.">
        <title>The Global Catalogue of Microorganisms (GCM) 10K type strain sequencing project: providing services to taxonomists for standard genome sequencing and annotation.</title>
        <authorList>
            <consortium name="The Broad Institute Genomics Platform"/>
            <consortium name="The Broad Institute Genome Sequencing Center for Infectious Disease"/>
            <person name="Wu L."/>
            <person name="Ma J."/>
        </authorList>
    </citation>
    <scope>NUCLEOTIDE SEQUENCE [LARGE SCALE GENOMIC DNA]</scope>
    <source>
        <strain evidence="3">CGMCC 1.12237</strain>
    </source>
</reference>
<dbReference type="InterPro" id="IPR050276">
    <property type="entry name" value="MshD_Acetyltransferase"/>
</dbReference>
<dbReference type="EC" id="2.3.1.-" evidence="2"/>
<dbReference type="PROSITE" id="PS51186">
    <property type="entry name" value="GNAT"/>
    <property type="match status" value="2"/>
</dbReference>
<keyword evidence="2" id="KW-0012">Acyltransferase</keyword>
<proteinExistence type="predicted"/>
<dbReference type="PANTHER" id="PTHR43617">
    <property type="entry name" value="L-AMINO ACID N-ACETYLTRANSFERASE"/>
    <property type="match status" value="1"/>
</dbReference>
<protein>
    <submittedName>
        <fullName evidence="2">GNAT family N-acetyltransferase</fullName>
        <ecNumber evidence="2">2.3.1.-</ecNumber>
    </submittedName>
</protein>
<gene>
    <name evidence="2" type="ORF">ACFPM4_11610</name>
</gene>
<dbReference type="EMBL" id="JBHSMC010000014">
    <property type="protein sequence ID" value="MFC5465396.1"/>
    <property type="molecule type" value="Genomic_DNA"/>
</dbReference>
<dbReference type="InterPro" id="IPR016181">
    <property type="entry name" value="Acyl_CoA_acyltransferase"/>
</dbReference>
<keyword evidence="3" id="KW-1185">Reference proteome</keyword>
<organism evidence="2 3">
    <name type="scientific">Lederbergia graminis</name>
    <dbReference type="NCBI Taxonomy" id="735518"/>
    <lineage>
        <taxon>Bacteria</taxon>
        <taxon>Bacillati</taxon>
        <taxon>Bacillota</taxon>
        <taxon>Bacilli</taxon>
        <taxon>Bacillales</taxon>
        <taxon>Bacillaceae</taxon>
        <taxon>Lederbergia</taxon>
    </lineage>
</organism>
<dbReference type="Pfam" id="PF00583">
    <property type="entry name" value="Acetyltransf_1"/>
    <property type="match status" value="1"/>
</dbReference>
<dbReference type="CDD" id="cd04301">
    <property type="entry name" value="NAT_SF"/>
    <property type="match status" value="1"/>
</dbReference>
<dbReference type="Proteomes" id="UP001596147">
    <property type="component" value="Unassembled WGS sequence"/>
</dbReference>
<dbReference type="SUPFAM" id="SSF55729">
    <property type="entry name" value="Acyl-CoA N-acyltransferases (Nat)"/>
    <property type="match status" value="1"/>
</dbReference>
<keyword evidence="2" id="KW-0808">Transferase</keyword>
<evidence type="ECO:0000313" key="3">
    <source>
        <dbReference type="Proteomes" id="UP001596147"/>
    </source>
</evidence>
<evidence type="ECO:0000313" key="2">
    <source>
        <dbReference type="EMBL" id="MFC5465396.1"/>
    </source>
</evidence>
<dbReference type="RefSeq" id="WP_382351684.1">
    <property type="nucleotide sequence ID" value="NZ_JBHSMC010000014.1"/>
</dbReference>
<feature type="domain" description="N-acetyltransferase" evidence="1">
    <location>
        <begin position="161"/>
        <end position="296"/>
    </location>
</feature>
<name>A0ABW0LKS4_9BACI</name>